<dbReference type="GO" id="GO:0009535">
    <property type="term" value="C:chloroplast thylakoid membrane"/>
    <property type="evidence" value="ECO:0007669"/>
    <property type="project" value="UniProtKB-SubCell"/>
</dbReference>
<dbReference type="SUPFAM" id="SSF140990">
    <property type="entry name" value="FtsH protease domain-like"/>
    <property type="match status" value="1"/>
</dbReference>
<comment type="subcellular location">
    <subcellularLocation>
        <location evidence="18">Plastid</location>
        <location evidence="18">Chloroplast thylakoid membrane</location>
        <topology evidence="18">Single-pass membrane protein</topology>
        <orientation evidence="18">Stromal side</orientation>
    </subcellularLocation>
</comment>
<feature type="domain" description="AAA+ ATPase" evidence="20">
    <location>
        <begin position="244"/>
        <end position="383"/>
    </location>
</feature>
<evidence type="ECO:0000256" key="15">
    <source>
        <dbReference type="ARBA" id="ARBA00023049"/>
    </source>
</evidence>
<evidence type="ECO:0000256" key="4">
    <source>
        <dbReference type="ARBA" id="ARBA00022528"/>
    </source>
</evidence>
<keyword evidence="10" id="KW-0378">Hydrolase</keyword>
<keyword evidence="8" id="KW-0479">Metal-binding</keyword>
<keyword evidence="14" id="KW-1133">Transmembrane helix</keyword>
<dbReference type="AlphaFoldDB" id="A0A3S4P067"/>
<dbReference type="PANTHER" id="PTHR23076">
    <property type="entry name" value="METALLOPROTEASE M41 FTSH"/>
    <property type="match status" value="1"/>
</dbReference>
<dbReference type="InterPro" id="IPR003959">
    <property type="entry name" value="ATPase_AAA_core"/>
</dbReference>
<evidence type="ECO:0000256" key="12">
    <source>
        <dbReference type="ARBA" id="ARBA00022840"/>
    </source>
</evidence>
<dbReference type="GO" id="GO:0004176">
    <property type="term" value="F:ATP-dependent peptidase activity"/>
    <property type="evidence" value="ECO:0007669"/>
    <property type="project" value="InterPro"/>
</dbReference>
<evidence type="ECO:0000256" key="5">
    <source>
        <dbReference type="ARBA" id="ARBA00022640"/>
    </source>
</evidence>
<dbReference type="Gene3D" id="3.40.50.300">
    <property type="entry name" value="P-loop containing nucleotide triphosphate hydrolases"/>
    <property type="match status" value="1"/>
</dbReference>
<dbReference type="Pfam" id="PF17862">
    <property type="entry name" value="AAA_lid_3"/>
    <property type="match status" value="1"/>
</dbReference>
<accession>A0A3S4P067</accession>
<gene>
    <name evidence="21" type="ORF">CKAN_01280100</name>
</gene>
<dbReference type="FunFam" id="1.10.8.60:FF:000001">
    <property type="entry name" value="ATP-dependent zinc metalloprotease FtsH"/>
    <property type="match status" value="1"/>
</dbReference>
<dbReference type="Gene3D" id="3.30.720.210">
    <property type="match status" value="1"/>
</dbReference>
<evidence type="ECO:0000256" key="11">
    <source>
        <dbReference type="ARBA" id="ARBA00022833"/>
    </source>
</evidence>
<evidence type="ECO:0000256" key="19">
    <source>
        <dbReference type="RuleBase" id="RU003651"/>
    </source>
</evidence>
<evidence type="ECO:0000256" key="14">
    <source>
        <dbReference type="ARBA" id="ARBA00022989"/>
    </source>
</evidence>
<dbReference type="PROSITE" id="PS00674">
    <property type="entry name" value="AAA"/>
    <property type="match status" value="1"/>
</dbReference>
<dbReference type="SMART" id="SM00382">
    <property type="entry name" value="AAA"/>
    <property type="match status" value="1"/>
</dbReference>
<dbReference type="Gene3D" id="1.20.58.760">
    <property type="entry name" value="Peptidase M41"/>
    <property type="match status" value="1"/>
</dbReference>
<dbReference type="GO" id="GO:0006508">
    <property type="term" value="P:proteolysis"/>
    <property type="evidence" value="ECO:0007669"/>
    <property type="project" value="UniProtKB-KW"/>
</dbReference>
<evidence type="ECO:0000313" key="21">
    <source>
        <dbReference type="EMBL" id="RWR84016.1"/>
    </source>
</evidence>
<keyword evidence="9 19" id="KW-0547">Nucleotide-binding</keyword>
<dbReference type="GO" id="GO:0008270">
    <property type="term" value="F:zinc ion binding"/>
    <property type="evidence" value="ECO:0007669"/>
    <property type="project" value="InterPro"/>
</dbReference>
<evidence type="ECO:0000313" key="22">
    <source>
        <dbReference type="Proteomes" id="UP000283530"/>
    </source>
</evidence>
<comment type="similarity">
    <text evidence="2">In the C-terminal section; belongs to the peptidase M41 family.</text>
</comment>
<evidence type="ECO:0000256" key="1">
    <source>
        <dbReference type="ARBA" id="ARBA00001947"/>
    </source>
</evidence>
<comment type="cofactor">
    <cofactor evidence="1">
        <name>Zn(2+)</name>
        <dbReference type="ChEBI" id="CHEBI:29105"/>
    </cofactor>
</comment>
<dbReference type="NCBIfam" id="TIGR01241">
    <property type="entry name" value="FtsH_fam"/>
    <property type="match status" value="1"/>
</dbReference>
<comment type="similarity">
    <text evidence="19">Belongs to the AAA ATPase family.</text>
</comment>
<evidence type="ECO:0000256" key="9">
    <source>
        <dbReference type="ARBA" id="ARBA00022741"/>
    </source>
</evidence>
<reference evidence="21 22" key="1">
    <citation type="journal article" date="2019" name="Nat. Plants">
        <title>Stout camphor tree genome fills gaps in understanding of flowering plant genome evolution.</title>
        <authorList>
            <person name="Chaw S.M."/>
            <person name="Liu Y.C."/>
            <person name="Wu Y.W."/>
            <person name="Wang H.Y."/>
            <person name="Lin C.I."/>
            <person name="Wu C.S."/>
            <person name="Ke H.M."/>
            <person name="Chang L.Y."/>
            <person name="Hsu C.Y."/>
            <person name="Yang H.T."/>
            <person name="Sudianto E."/>
            <person name="Hsu M.H."/>
            <person name="Wu K.P."/>
            <person name="Wang L.N."/>
            <person name="Leebens-Mack J.H."/>
            <person name="Tsai I.J."/>
        </authorList>
    </citation>
    <scope>NUCLEOTIDE SEQUENCE [LARGE SCALE GENOMIC DNA]</scope>
    <source>
        <strain evidence="22">cv. Chaw 1501</strain>
        <tissue evidence="21">Young leaves</tissue>
    </source>
</reference>
<dbReference type="HAMAP" id="MF_01458">
    <property type="entry name" value="FtsH"/>
    <property type="match status" value="1"/>
</dbReference>
<keyword evidence="12 19" id="KW-0067">ATP-binding</keyword>
<dbReference type="GO" id="GO:0016887">
    <property type="term" value="F:ATP hydrolysis activity"/>
    <property type="evidence" value="ECO:0007669"/>
    <property type="project" value="InterPro"/>
</dbReference>
<dbReference type="InterPro" id="IPR000642">
    <property type="entry name" value="Peptidase_M41"/>
</dbReference>
<dbReference type="InterPro" id="IPR003960">
    <property type="entry name" value="ATPase_AAA_CS"/>
</dbReference>
<sequence>MSTAFSVSVPHLPVCKYQEHAKESLPRCISRENPNQKTLYVHTSRRNLLKSTGLGLIGGGLSMVQPTRAEPESPQDAASSRMSYSRFLQYVDEGAVTKVDLFENGTIAVAEIFNPALNKIQRVKIQLPGLPPELLRKLKEKDIDFAAHPKEVNLGLVILDLLGNLAFPLILLGSLFLRSSSMNTPGGPNLPFGLGRSKAKFQMEPNTGVTFHDVAGVEEAKQDFQEIVEFLKSPEKFTAVGARIPKGVLLVGPPGTGKTLLAKAIAGEAGVPFFSLSGSEFIEMFVGVGASRVRDLFNKAKANSPCLVFIDEIDAVGRQRGTGIGGGNDEREQTLNQLLTEMDGFSGNSGVIVIAATNRPEILDAALLRPGRFDRQVAVGLPDIRGREEILKVHSKNKKLDKDVSLSVIAMRTPGFSGADLANLMNEAAILAGRRGKENITLKEIDDSIDRIVAGMEGNKMTDGKSKILVAYHEIGHAVCATLTPGHDPVQKVTLIPRGQARGLTWFMPGEDPALVSKQQVFARIVGGLGGRAAEEIIFGEPEITTGAAGDLQQITQIAKQMVTMFGMSEIGPWALTDPAVQNSDVVLRMLVRNSMSEKLAEDIDKSVKNIIDSAYEIAKTHIRNNRAAIDKLVDVLLDKETLTGDEFRAILSEFTDISMDTNKVNTVPELITA</sequence>
<comment type="similarity">
    <text evidence="3">In the N-terminal section; belongs to the AAA ATPase family.</text>
</comment>
<proteinExistence type="inferred from homology"/>
<evidence type="ECO:0000256" key="3">
    <source>
        <dbReference type="ARBA" id="ARBA00010550"/>
    </source>
</evidence>
<evidence type="ECO:0000256" key="2">
    <source>
        <dbReference type="ARBA" id="ARBA00010044"/>
    </source>
</evidence>
<dbReference type="GO" id="GO:0010304">
    <property type="term" value="P:PSII associated light-harvesting complex II catabolic process"/>
    <property type="evidence" value="ECO:0007669"/>
    <property type="project" value="UniProtKB-ARBA"/>
</dbReference>
<keyword evidence="7" id="KW-0812">Transmembrane</keyword>
<dbReference type="GO" id="GO:0005524">
    <property type="term" value="F:ATP binding"/>
    <property type="evidence" value="ECO:0007669"/>
    <property type="project" value="UniProtKB-KW"/>
</dbReference>
<evidence type="ECO:0000256" key="7">
    <source>
        <dbReference type="ARBA" id="ARBA00022692"/>
    </source>
</evidence>
<evidence type="ECO:0000256" key="16">
    <source>
        <dbReference type="ARBA" id="ARBA00023078"/>
    </source>
</evidence>
<dbReference type="PANTHER" id="PTHR23076:SF118">
    <property type="entry name" value="ATP-DEPENDENT ZINC METALLOPROTEASE FTSH 6, CHLOROPLASTIC"/>
    <property type="match status" value="1"/>
</dbReference>
<evidence type="ECO:0000256" key="17">
    <source>
        <dbReference type="ARBA" id="ARBA00023136"/>
    </source>
</evidence>
<dbReference type="GO" id="GO:0004222">
    <property type="term" value="F:metalloendopeptidase activity"/>
    <property type="evidence" value="ECO:0007669"/>
    <property type="project" value="InterPro"/>
</dbReference>
<dbReference type="SUPFAM" id="SSF52540">
    <property type="entry name" value="P-loop containing nucleoside triphosphate hydrolases"/>
    <property type="match status" value="1"/>
</dbReference>
<dbReference type="InterPro" id="IPR005936">
    <property type="entry name" value="FtsH"/>
</dbReference>
<keyword evidence="22" id="KW-1185">Reference proteome</keyword>
<keyword evidence="11" id="KW-0862">Zinc</keyword>
<keyword evidence="13" id="KW-0809">Transit peptide</keyword>
<dbReference type="InterPro" id="IPR011546">
    <property type="entry name" value="Pept_M41_FtsH_extracell"/>
</dbReference>
<keyword evidence="17" id="KW-0472">Membrane</keyword>
<evidence type="ECO:0000256" key="13">
    <source>
        <dbReference type="ARBA" id="ARBA00022946"/>
    </source>
</evidence>
<dbReference type="InterPro" id="IPR003593">
    <property type="entry name" value="AAA+_ATPase"/>
</dbReference>
<dbReference type="Pfam" id="PF06480">
    <property type="entry name" value="FtsH_ext"/>
    <property type="match status" value="1"/>
</dbReference>
<keyword evidence="6 21" id="KW-0645">Protease</keyword>
<protein>
    <submittedName>
        <fullName evidence="21">ATP-dependent zinc metalloprotease FTSH 6, chloroplastic</fullName>
    </submittedName>
</protein>
<keyword evidence="16" id="KW-0793">Thylakoid</keyword>
<dbReference type="Pfam" id="PF00004">
    <property type="entry name" value="AAA"/>
    <property type="match status" value="1"/>
</dbReference>
<dbReference type="FunFam" id="3.30.720.210:FF:000002">
    <property type="entry name" value="ATP-dependent zinc metalloprotease FTSH chloroplastic"/>
    <property type="match status" value="1"/>
</dbReference>
<dbReference type="EMBL" id="QPKB01000005">
    <property type="protein sequence ID" value="RWR84016.1"/>
    <property type="molecule type" value="Genomic_DNA"/>
</dbReference>
<dbReference type="FunFam" id="1.20.58.760:FF:000035">
    <property type="entry name" value="ATP-dependent zinc metalloprotease FTSH 6 chloroplastic"/>
    <property type="match status" value="1"/>
</dbReference>
<dbReference type="OrthoDB" id="1413014at2759"/>
<evidence type="ECO:0000256" key="8">
    <source>
        <dbReference type="ARBA" id="ARBA00022723"/>
    </source>
</evidence>
<evidence type="ECO:0000256" key="6">
    <source>
        <dbReference type="ARBA" id="ARBA00022670"/>
    </source>
</evidence>
<organism evidence="21 22">
    <name type="scientific">Cinnamomum micranthum f. kanehirae</name>
    <dbReference type="NCBI Taxonomy" id="337451"/>
    <lineage>
        <taxon>Eukaryota</taxon>
        <taxon>Viridiplantae</taxon>
        <taxon>Streptophyta</taxon>
        <taxon>Embryophyta</taxon>
        <taxon>Tracheophyta</taxon>
        <taxon>Spermatophyta</taxon>
        <taxon>Magnoliopsida</taxon>
        <taxon>Magnoliidae</taxon>
        <taxon>Laurales</taxon>
        <taxon>Lauraceae</taxon>
        <taxon>Cinnamomum</taxon>
    </lineage>
</organism>
<dbReference type="Gene3D" id="1.10.8.60">
    <property type="match status" value="1"/>
</dbReference>
<keyword evidence="4" id="KW-0150">Chloroplast</keyword>
<dbReference type="InterPro" id="IPR041569">
    <property type="entry name" value="AAA_lid_3"/>
</dbReference>
<dbReference type="FunFam" id="3.40.50.300:FF:000001">
    <property type="entry name" value="ATP-dependent zinc metalloprotease FtsH"/>
    <property type="match status" value="1"/>
</dbReference>
<keyword evidence="5" id="KW-0934">Plastid</keyword>
<dbReference type="InterPro" id="IPR027417">
    <property type="entry name" value="P-loop_NTPase"/>
</dbReference>
<dbReference type="Pfam" id="PF01434">
    <property type="entry name" value="Peptidase_M41"/>
    <property type="match status" value="1"/>
</dbReference>
<dbReference type="InterPro" id="IPR037219">
    <property type="entry name" value="Peptidase_M41-like"/>
</dbReference>
<comment type="caution">
    <text evidence="21">The sequence shown here is derived from an EMBL/GenBank/DDBJ whole genome shotgun (WGS) entry which is preliminary data.</text>
</comment>
<evidence type="ECO:0000259" key="20">
    <source>
        <dbReference type="SMART" id="SM00382"/>
    </source>
</evidence>
<dbReference type="STRING" id="337451.A0A3S4P067"/>
<keyword evidence="15 21" id="KW-0482">Metalloprotease</keyword>
<dbReference type="Proteomes" id="UP000283530">
    <property type="component" value="Unassembled WGS sequence"/>
</dbReference>
<evidence type="ECO:0000256" key="10">
    <source>
        <dbReference type="ARBA" id="ARBA00022801"/>
    </source>
</evidence>
<name>A0A3S4P067_9MAGN</name>
<evidence type="ECO:0000256" key="18">
    <source>
        <dbReference type="ARBA" id="ARBA00060455"/>
    </source>
</evidence>
<dbReference type="CDD" id="cd19501">
    <property type="entry name" value="RecA-like_FtsH"/>
    <property type="match status" value="1"/>
</dbReference>